<evidence type="ECO:0000259" key="7">
    <source>
        <dbReference type="PROSITE" id="PS01124"/>
    </source>
</evidence>
<dbReference type="InterPro" id="IPR050204">
    <property type="entry name" value="AraC_XylS_family_regulators"/>
</dbReference>
<dbReference type="GO" id="GO:0003700">
    <property type="term" value="F:DNA-binding transcription factor activity"/>
    <property type="evidence" value="ECO:0007669"/>
    <property type="project" value="InterPro"/>
</dbReference>
<evidence type="ECO:0000256" key="5">
    <source>
        <dbReference type="ARBA" id="ARBA00023163"/>
    </source>
</evidence>
<sequence>MSGGFGSKYLDGGSNLLKSSADLGWTSVLTAEMYRHVTLECSDFLQPVTEVVVNIAGTAYFRRRAAGTEQRFVSHTGSASICPQGVAVRYLHLNSGPVDLLHIYMPPDLFGTLRQREESTMNPSFEYIGGLHDPLIQGIGFAVAEELARRDSQEATSRLMLDSLAVGLAARLLQRYRIDDRKNFTESYFDANSGRGLDRARLKRVLEYIQHNLDRDISLDDLANAACLSVFHFSRSFKVATGASPIRYISDLRIKRAQSLLIDKDVSISEIAMQSGFTSAANLARSFRKTVGVSPSEYRLQRTCR</sequence>
<evidence type="ECO:0000256" key="1">
    <source>
        <dbReference type="ARBA" id="ARBA00004496"/>
    </source>
</evidence>
<dbReference type="PANTHER" id="PTHR46796:SF6">
    <property type="entry name" value="ARAC SUBFAMILY"/>
    <property type="match status" value="1"/>
</dbReference>
<dbReference type="RefSeq" id="WP_082636628.1">
    <property type="nucleotide sequence ID" value="NZ_CBCSGQ010000019.1"/>
</dbReference>
<dbReference type="GeneID" id="61830638"/>
<evidence type="ECO:0000313" key="9">
    <source>
        <dbReference type="Proteomes" id="UP000306562"/>
    </source>
</evidence>
<feature type="domain" description="HTH araC/xylS-type" evidence="7">
    <location>
        <begin position="203"/>
        <end position="301"/>
    </location>
</feature>
<organism evidence="8 9">
    <name type="scientific">Pseudomonas synxantha</name>
    <dbReference type="NCBI Taxonomy" id="47883"/>
    <lineage>
        <taxon>Bacteria</taxon>
        <taxon>Pseudomonadati</taxon>
        <taxon>Pseudomonadota</taxon>
        <taxon>Gammaproteobacteria</taxon>
        <taxon>Pseudomonadales</taxon>
        <taxon>Pseudomonadaceae</taxon>
        <taxon>Pseudomonas</taxon>
    </lineage>
</organism>
<dbReference type="GO" id="GO:0043565">
    <property type="term" value="F:sequence-specific DNA binding"/>
    <property type="evidence" value="ECO:0007669"/>
    <property type="project" value="InterPro"/>
</dbReference>
<dbReference type="PROSITE" id="PS00041">
    <property type="entry name" value="HTH_ARAC_FAMILY_1"/>
    <property type="match status" value="1"/>
</dbReference>
<dbReference type="InterPro" id="IPR018062">
    <property type="entry name" value="HTH_AraC-typ_CS"/>
</dbReference>
<evidence type="ECO:0000256" key="3">
    <source>
        <dbReference type="ARBA" id="ARBA00023125"/>
    </source>
</evidence>
<dbReference type="SUPFAM" id="SSF46689">
    <property type="entry name" value="Homeodomain-like"/>
    <property type="match status" value="2"/>
</dbReference>
<comment type="function">
    <text evidence="6">Regulatory protein of the TOL plasmid xyl operons. XylS activates the xylXYZLTEGFJQKIH operon required for the degradation of toluene, m-xylene and p-xylene.</text>
</comment>
<evidence type="ECO:0000256" key="2">
    <source>
        <dbReference type="ARBA" id="ARBA00023015"/>
    </source>
</evidence>
<protein>
    <submittedName>
        <fullName evidence="8">AraC family transcriptional regulator</fullName>
    </submittedName>
</protein>
<dbReference type="InterPro" id="IPR020449">
    <property type="entry name" value="Tscrpt_reg_AraC-type_HTH"/>
</dbReference>
<name>A0AAX3I8D0_9PSED</name>
<dbReference type="PANTHER" id="PTHR46796">
    <property type="entry name" value="HTH-TYPE TRANSCRIPTIONAL ACTIVATOR RHAS-RELATED"/>
    <property type="match status" value="1"/>
</dbReference>
<evidence type="ECO:0000256" key="4">
    <source>
        <dbReference type="ARBA" id="ARBA00023159"/>
    </source>
</evidence>
<dbReference type="InterPro" id="IPR009057">
    <property type="entry name" value="Homeodomain-like_sf"/>
</dbReference>
<dbReference type="PROSITE" id="PS01124">
    <property type="entry name" value="HTH_ARAC_FAMILY_2"/>
    <property type="match status" value="1"/>
</dbReference>
<dbReference type="Gene3D" id="1.10.10.60">
    <property type="entry name" value="Homeodomain-like"/>
    <property type="match status" value="2"/>
</dbReference>
<keyword evidence="2" id="KW-0805">Transcription regulation</keyword>
<dbReference type="SMART" id="SM00342">
    <property type="entry name" value="HTH_ARAC"/>
    <property type="match status" value="1"/>
</dbReference>
<dbReference type="AlphaFoldDB" id="A0AAX3I8D0"/>
<dbReference type="GO" id="GO:0009893">
    <property type="term" value="P:positive regulation of metabolic process"/>
    <property type="evidence" value="ECO:0007669"/>
    <property type="project" value="UniProtKB-ARBA"/>
</dbReference>
<dbReference type="GO" id="GO:0005737">
    <property type="term" value="C:cytoplasm"/>
    <property type="evidence" value="ECO:0007669"/>
    <property type="project" value="UniProtKB-SubCell"/>
</dbReference>
<keyword evidence="4" id="KW-0010">Activator</keyword>
<dbReference type="Pfam" id="PF12833">
    <property type="entry name" value="HTH_18"/>
    <property type="match status" value="1"/>
</dbReference>
<dbReference type="PRINTS" id="PR00032">
    <property type="entry name" value="HTHARAC"/>
</dbReference>
<keyword evidence="5" id="KW-0804">Transcription</keyword>
<proteinExistence type="predicted"/>
<dbReference type="InterPro" id="IPR018060">
    <property type="entry name" value="HTH_AraC"/>
</dbReference>
<accession>A0AAX3I8D0</accession>
<reference evidence="8 9" key="1">
    <citation type="submission" date="2019-05" db="EMBL/GenBank/DDBJ databases">
        <authorList>
            <consortium name="Pathogen Informatics"/>
        </authorList>
    </citation>
    <scope>NUCLEOTIDE SEQUENCE [LARGE SCALE GENOMIC DNA]</scope>
    <source>
        <strain evidence="8 9">NCTC10696</strain>
    </source>
</reference>
<evidence type="ECO:0000256" key="6">
    <source>
        <dbReference type="ARBA" id="ARBA00037345"/>
    </source>
</evidence>
<gene>
    <name evidence="8" type="primary">tetD_2</name>
    <name evidence="8" type="ORF">NCTC10696_02844</name>
</gene>
<evidence type="ECO:0000313" key="8">
    <source>
        <dbReference type="EMBL" id="VTQ99709.1"/>
    </source>
</evidence>
<dbReference type="Proteomes" id="UP000306562">
    <property type="component" value="Chromosome"/>
</dbReference>
<comment type="subcellular location">
    <subcellularLocation>
        <location evidence="1">Cytoplasm</location>
    </subcellularLocation>
</comment>
<dbReference type="EMBL" id="LR590482">
    <property type="protein sequence ID" value="VTQ99709.1"/>
    <property type="molecule type" value="Genomic_DNA"/>
</dbReference>
<keyword evidence="3" id="KW-0238">DNA-binding</keyword>